<evidence type="ECO:0000256" key="1">
    <source>
        <dbReference type="SAM" id="MobiDB-lite"/>
    </source>
</evidence>
<protein>
    <submittedName>
        <fullName evidence="2">Uncharacterized protein</fullName>
    </submittedName>
</protein>
<dbReference type="EMBL" id="HBUF01062753">
    <property type="protein sequence ID" value="CAG6626508.1"/>
    <property type="molecule type" value="Transcribed_RNA"/>
</dbReference>
<sequence>MDPVPHPSSALSSSTFISSISVAPHHRTSVGHGRRQKRAGHTQLQSGRQTGALHRVVQGWRAGGNVEIGREESTRHTADGEFVFSARRSREERAGRGRLLVCGEELGRDRRQSKRDVASSSVAR</sequence>
<accession>A0A8D8Q7C4</accession>
<dbReference type="EMBL" id="HBUF01543844">
    <property type="protein sequence ID" value="CAG6756103.1"/>
    <property type="molecule type" value="Transcribed_RNA"/>
</dbReference>
<evidence type="ECO:0000313" key="2">
    <source>
        <dbReference type="EMBL" id="CAG6626514.1"/>
    </source>
</evidence>
<organism evidence="2">
    <name type="scientific">Cacopsylla melanoneura</name>
    <dbReference type="NCBI Taxonomy" id="428564"/>
    <lineage>
        <taxon>Eukaryota</taxon>
        <taxon>Metazoa</taxon>
        <taxon>Ecdysozoa</taxon>
        <taxon>Arthropoda</taxon>
        <taxon>Hexapoda</taxon>
        <taxon>Insecta</taxon>
        <taxon>Pterygota</taxon>
        <taxon>Neoptera</taxon>
        <taxon>Paraneoptera</taxon>
        <taxon>Hemiptera</taxon>
        <taxon>Sternorrhyncha</taxon>
        <taxon>Psylloidea</taxon>
        <taxon>Psyllidae</taxon>
        <taxon>Psyllinae</taxon>
        <taxon>Cacopsylla</taxon>
    </lineage>
</organism>
<dbReference type="AlphaFoldDB" id="A0A8D8Q7C4"/>
<dbReference type="EMBL" id="HBUF01062754">
    <property type="protein sequence ID" value="CAG6626511.1"/>
    <property type="molecule type" value="Transcribed_RNA"/>
</dbReference>
<reference evidence="2" key="1">
    <citation type="submission" date="2021-05" db="EMBL/GenBank/DDBJ databases">
        <authorList>
            <person name="Alioto T."/>
            <person name="Alioto T."/>
            <person name="Gomez Garrido J."/>
        </authorList>
    </citation>
    <scope>NUCLEOTIDE SEQUENCE</scope>
</reference>
<feature type="compositionally biased region" description="Basic and acidic residues" evidence="1">
    <location>
        <begin position="105"/>
        <end position="117"/>
    </location>
</feature>
<feature type="compositionally biased region" description="Basic residues" evidence="1">
    <location>
        <begin position="24"/>
        <end position="40"/>
    </location>
</feature>
<proteinExistence type="predicted"/>
<feature type="region of interest" description="Disordered" evidence="1">
    <location>
        <begin position="1"/>
        <end position="53"/>
    </location>
</feature>
<dbReference type="EMBL" id="HBUF01543843">
    <property type="protein sequence ID" value="CAG6756100.1"/>
    <property type="molecule type" value="Transcribed_RNA"/>
</dbReference>
<feature type="compositionally biased region" description="Low complexity" evidence="1">
    <location>
        <begin position="8"/>
        <end position="21"/>
    </location>
</feature>
<dbReference type="EMBL" id="HBUF01543842">
    <property type="protein sequence ID" value="CAG6756097.1"/>
    <property type="molecule type" value="Transcribed_RNA"/>
</dbReference>
<feature type="region of interest" description="Disordered" evidence="1">
    <location>
        <begin position="104"/>
        <end position="124"/>
    </location>
</feature>
<dbReference type="EMBL" id="HBUF01062755">
    <property type="protein sequence ID" value="CAG6626514.1"/>
    <property type="molecule type" value="Transcribed_RNA"/>
</dbReference>
<name>A0A8D8Q7C4_9HEMI</name>